<dbReference type="Proteomes" id="UP000608154">
    <property type="component" value="Unassembled WGS sequence"/>
</dbReference>
<reference evidence="1" key="1">
    <citation type="journal article" date="2014" name="Int. J. Syst. Evol. Microbiol.">
        <title>Complete genome sequence of Corynebacterium casei LMG S-19264T (=DSM 44701T), isolated from a smear-ripened cheese.</title>
        <authorList>
            <consortium name="US DOE Joint Genome Institute (JGI-PGF)"/>
            <person name="Walter F."/>
            <person name="Albersmeier A."/>
            <person name="Kalinowski J."/>
            <person name="Ruckert C."/>
        </authorList>
    </citation>
    <scope>NUCLEOTIDE SEQUENCE</scope>
    <source>
        <strain evidence="1">CGMCC 1.15095</strain>
    </source>
</reference>
<evidence type="ECO:0000313" key="2">
    <source>
        <dbReference type="Proteomes" id="UP000608154"/>
    </source>
</evidence>
<dbReference type="SUPFAM" id="SSF52540">
    <property type="entry name" value="P-loop containing nucleoside triphosphate hydrolases"/>
    <property type="match status" value="1"/>
</dbReference>
<organism evidence="1 2">
    <name type="scientific">Novosphingobium endophyticum</name>
    <dbReference type="NCBI Taxonomy" id="1955250"/>
    <lineage>
        <taxon>Bacteria</taxon>
        <taxon>Pseudomonadati</taxon>
        <taxon>Pseudomonadota</taxon>
        <taxon>Alphaproteobacteria</taxon>
        <taxon>Sphingomonadales</taxon>
        <taxon>Sphingomonadaceae</taxon>
        <taxon>Novosphingobium</taxon>
    </lineage>
</organism>
<comment type="caution">
    <text evidence="1">The sequence shown here is derived from an EMBL/GenBank/DDBJ whole genome shotgun (WGS) entry which is preliminary data.</text>
</comment>
<dbReference type="RefSeq" id="WP_188772044.1">
    <property type="nucleotide sequence ID" value="NZ_BMHK01000018.1"/>
</dbReference>
<proteinExistence type="predicted"/>
<dbReference type="Pfam" id="PF13469">
    <property type="entry name" value="Sulfotransfer_3"/>
    <property type="match status" value="1"/>
</dbReference>
<name>A0A916TTG4_9SPHN</name>
<sequence length="393" mass="44225">MRYEDALSPRRLMGQACRATGLQDFGPDHFLEPLEVLTHAMVEEADLNPNGVKTHAGRLLNALENRLRKVDLMKRHPEISEEKVDVGVVIVGLPRTGSTMLQRLLASSPKATATFWWETIFPLPRGEMNPQDVAARKADAEALARQLIESSSGFDAIHPMDAYAYDEELTLIEQSFVSNIPESMLFVPSYGKWLLEADQTNAYLELVDWLKILQWQDPARRGHKWILKSPHHLTAVKTVLECFPDAVMAMTHRRVEHVMGSWYSMVASLTGGNTDSDFSCKQAAHWTARLHRSLCDMLDARAGAEDRFIDVNYRSLLSDPIGAARQVFEAAGMAPDAQDDAAWRAWLDSNKRDNRPSHKYDVADFGIASADLERDFAFYSSRFDPPRPVEEAG</sequence>
<evidence type="ECO:0000313" key="1">
    <source>
        <dbReference type="EMBL" id="GGC06738.1"/>
    </source>
</evidence>
<dbReference type="Gene3D" id="3.40.50.300">
    <property type="entry name" value="P-loop containing nucleotide triphosphate hydrolases"/>
    <property type="match status" value="1"/>
</dbReference>
<dbReference type="AlphaFoldDB" id="A0A916TTG4"/>
<dbReference type="InterPro" id="IPR052736">
    <property type="entry name" value="Stf3_sulfotransferase"/>
</dbReference>
<protein>
    <submittedName>
        <fullName evidence="1">Sulfotransferase</fullName>
    </submittedName>
</protein>
<accession>A0A916TTG4</accession>
<dbReference type="PANTHER" id="PTHR36451">
    <property type="entry name" value="PAPS-DEPENDENT SULFOTRANSFERASE STF3"/>
    <property type="match status" value="1"/>
</dbReference>
<reference evidence="1" key="2">
    <citation type="submission" date="2020-09" db="EMBL/GenBank/DDBJ databases">
        <authorList>
            <person name="Sun Q."/>
            <person name="Zhou Y."/>
        </authorList>
    </citation>
    <scope>NUCLEOTIDE SEQUENCE</scope>
    <source>
        <strain evidence="1">CGMCC 1.15095</strain>
    </source>
</reference>
<keyword evidence="2" id="KW-1185">Reference proteome</keyword>
<dbReference type="EMBL" id="BMHK01000018">
    <property type="protein sequence ID" value="GGC06738.1"/>
    <property type="molecule type" value="Genomic_DNA"/>
</dbReference>
<dbReference type="PANTHER" id="PTHR36451:SF1">
    <property type="entry name" value="OMEGA-HYDROXY-BETA-DIHYDROMENAQUINONE-9 SULFOTRANSFERASE STF3"/>
    <property type="match status" value="1"/>
</dbReference>
<gene>
    <name evidence="1" type="ORF">GCM10011494_26710</name>
</gene>
<dbReference type="InterPro" id="IPR027417">
    <property type="entry name" value="P-loop_NTPase"/>
</dbReference>